<reference evidence="2 3" key="1">
    <citation type="submission" date="2018-05" db="EMBL/GenBank/DDBJ databases">
        <title>Freshwater and sediment microbial communities from various areas in North America, analyzing microbe dynamics in response to fracking.</title>
        <authorList>
            <person name="Lamendella R."/>
        </authorList>
    </citation>
    <scope>NUCLEOTIDE SEQUENCE [LARGE SCALE GENOMIC DNA]</scope>
    <source>
        <strain evidence="2 3">15_TX</strain>
    </source>
</reference>
<evidence type="ECO:0000313" key="3">
    <source>
        <dbReference type="Proteomes" id="UP000247150"/>
    </source>
</evidence>
<accession>A0A2V3A2W7</accession>
<dbReference type="InterPro" id="IPR014710">
    <property type="entry name" value="RmlC-like_jellyroll"/>
</dbReference>
<dbReference type="InterPro" id="IPR047121">
    <property type="entry name" value="YjiB-like"/>
</dbReference>
<feature type="region of interest" description="Disordered" evidence="1">
    <location>
        <begin position="122"/>
        <end position="166"/>
    </location>
</feature>
<dbReference type="CDD" id="cd02219">
    <property type="entry name" value="cupin_YjlB-like"/>
    <property type="match status" value="1"/>
</dbReference>
<dbReference type="Proteomes" id="UP000247150">
    <property type="component" value="Unassembled WGS sequence"/>
</dbReference>
<dbReference type="InterPro" id="IPR014500">
    <property type="entry name" value="UCP019307_cupin"/>
</dbReference>
<dbReference type="RefSeq" id="WP_110063621.1">
    <property type="nucleotide sequence ID" value="NZ_QGTW01000002.1"/>
</dbReference>
<proteinExistence type="predicted"/>
<dbReference type="AlphaFoldDB" id="A0A2V3A2W7"/>
<dbReference type="EMBL" id="QGTW01000002">
    <property type="protein sequence ID" value="PWW31072.1"/>
    <property type="molecule type" value="Genomic_DNA"/>
</dbReference>
<sequence>MNQQVQTFMLKDDGRIPNNPTLPVIVYKGAFKDHPDDIEPTFNRYNWTGSWTGGVYDYHHYHTNTHEVLGVKAGNATVLIGGDEGERFELHMGDVIVLPAGTGHKKLESSADFVVVGAYPDGRGPNMKEKDHAEREQALAEIESVSVPDKDPVYGDEGPLLEKWKT</sequence>
<gene>
    <name evidence="2" type="ORF">DFO73_10266</name>
</gene>
<evidence type="ECO:0000313" key="2">
    <source>
        <dbReference type="EMBL" id="PWW31072.1"/>
    </source>
</evidence>
<dbReference type="PANTHER" id="PTHR36448:SF2">
    <property type="entry name" value="CUPIN TYPE-1 DOMAIN-CONTAINING PROTEIN"/>
    <property type="match status" value="1"/>
</dbReference>
<dbReference type="PIRSF" id="PIRSF019307">
    <property type="entry name" value="UCP019307"/>
    <property type="match status" value="1"/>
</dbReference>
<organism evidence="2 3">
    <name type="scientific">Cytobacillus oceanisediminis</name>
    <dbReference type="NCBI Taxonomy" id="665099"/>
    <lineage>
        <taxon>Bacteria</taxon>
        <taxon>Bacillati</taxon>
        <taxon>Bacillota</taxon>
        <taxon>Bacilli</taxon>
        <taxon>Bacillales</taxon>
        <taxon>Bacillaceae</taxon>
        <taxon>Cytobacillus</taxon>
    </lineage>
</organism>
<dbReference type="SUPFAM" id="SSF51182">
    <property type="entry name" value="RmlC-like cupins"/>
    <property type="match status" value="1"/>
</dbReference>
<comment type="caution">
    <text evidence="2">The sequence shown here is derived from an EMBL/GenBank/DDBJ whole genome shotgun (WGS) entry which is preliminary data.</text>
</comment>
<feature type="compositionally biased region" description="Basic and acidic residues" evidence="1">
    <location>
        <begin position="126"/>
        <end position="138"/>
    </location>
</feature>
<dbReference type="OrthoDB" id="9791759at2"/>
<protein>
    <submittedName>
        <fullName evidence="2">Uncharacterized protein YjlB</fullName>
    </submittedName>
</protein>
<evidence type="ECO:0000256" key="1">
    <source>
        <dbReference type="SAM" id="MobiDB-lite"/>
    </source>
</evidence>
<dbReference type="Gene3D" id="2.60.120.10">
    <property type="entry name" value="Jelly Rolls"/>
    <property type="match status" value="1"/>
</dbReference>
<name>A0A2V3A2W7_9BACI</name>
<dbReference type="InterPro" id="IPR011051">
    <property type="entry name" value="RmlC_Cupin_sf"/>
</dbReference>
<dbReference type="PANTHER" id="PTHR36448">
    <property type="entry name" value="BLR7373 PROTEIN"/>
    <property type="match status" value="1"/>
</dbReference>